<dbReference type="PROSITE" id="PS51257">
    <property type="entry name" value="PROKAR_LIPOPROTEIN"/>
    <property type="match status" value="1"/>
</dbReference>
<evidence type="ECO:0000256" key="2">
    <source>
        <dbReference type="SAM" id="SignalP"/>
    </source>
</evidence>
<dbReference type="AlphaFoldDB" id="A0A1M7YRN3"/>
<organism evidence="3 4">
    <name type="scientific">Vibrio quintilis</name>
    <dbReference type="NCBI Taxonomy" id="1117707"/>
    <lineage>
        <taxon>Bacteria</taxon>
        <taxon>Pseudomonadati</taxon>
        <taxon>Pseudomonadota</taxon>
        <taxon>Gammaproteobacteria</taxon>
        <taxon>Vibrionales</taxon>
        <taxon>Vibrionaceae</taxon>
        <taxon>Vibrio</taxon>
    </lineage>
</organism>
<keyword evidence="4" id="KW-1185">Reference proteome</keyword>
<feature type="signal peptide" evidence="2">
    <location>
        <begin position="1"/>
        <end position="21"/>
    </location>
</feature>
<dbReference type="Gene3D" id="1.25.40.10">
    <property type="entry name" value="Tetratricopeptide repeat domain"/>
    <property type="match status" value="1"/>
</dbReference>
<keyword evidence="2" id="KW-0732">Signal</keyword>
<keyword evidence="1" id="KW-0802">TPR repeat</keyword>
<dbReference type="PANTHER" id="PTHR44523">
    <property type="entry name" value="TETRATRICOPEPTIDE REPEAT PROTEIN 13"/>
    <property type="match status" value="1"/>
</dbReference>
<dbReference type="RefSeq" id="WP_073580181.1">
    <property type="nucleotide sequence ID" value="NZ_AP024897.1"/>
</dbReference>
<name>A0A1M7YRN3_9VIBR</name>
<protein>
    <submittedName>
        <fullName evidence="3">Lipoprotein NlpI</fullName>
    </submittedName>
</protein>
<feature type="repeat" description="TPR" evidence="1">
    <location>
        <begin position="100"/>
        <end position="133"/>
    </location>
</feature>
<dbReference type="PROSITE" id="PS50293">
    <property type="entry name" value="TPR_REGION"/>
    <property type="match status" value="1"/>
</dbReference>
<dbReference type="PANTHER" id="PTHR44523:SF1">
    <property type="entry name" value="TETRATRICOPEPTIDE REPEAT PROTEIN 13"/>
    <property type="match status" value="1"/>
</dbReference>
<reference evidence="4" key="1">
    <citation type="submission" date="2016-12" db="EMBL/GenBank/DDBJ databases">
        <authorList>
            <person name="Rodrigo-Torres L."/>
            <person name="Arahal R.D."/>
            <person name="Lucena T."/>
        </authorList>
    </citation>
    <scope>NUCLEOTIDE SEQUENCE [LARGE SCALE GENOMIC DNA]</scope>
</reference>
<feature type="repeat" description="TPR" evidence="1">
    <location>
        <begin position="66"/>
        <end position="99"/>
    </location>
</feature>
<dbReference type="NCBIfam" id="NF008391">
    <property type="entry name" value="PRK11189.1"/>
    <property type="match status" value="1"/>
</dbReference>
<proteinExistence type="predicted"/>
<dbReference type="SUPFAM" id="SSF48452">
    <property type="entry name" value="TPR-like"/>
    <property type="match status" value="1"/>
</dbReference>
<dbReference type="STRING" id="1117707.VQ7734_01003"/>
<dbReference type="OrthoDB" id="509324at2"/>
<dbReference type="InterPro" id="IPR019734">
    <property type="entry name" value="TPR_rpt"/>
</dbReference>
<dbReference type="EMBL" id="FRFG01000013">
    <property type="protein sequence ID" value="SHO55284.1"/>
    <property type="molecule type" value="Genomic_DNA"/>
</dbReference>
<gene>
    <name evidence="3" type="primary">nlpI</name>
    <name evidence="3" type="ORF">VQ7734_01003</name>
</gene>
<evidence type="ECO:0000313" key="3">
    <source>
        <dbReference type="EMBL" id="SHO55284.1"/>
    </source>
</evidence>
<evidence type="ECO:0000256" key="1">
    <source>
        <dbReference type="PROSITE-ProRule" id="PRU00339"/>
    </source>
</evidence>
<feature type="chain" id="PRO_5009929915" evidence="2">
    <location>
        <begin position="22"/>
        <end position="299"/>
    </location>
</feature>
<evidence type="ECO:0000313" key="4">
    <source>
        <dbReference type="Proteomes" id="UP000184600"/>
    </source>
</evidence>
<dbReference type="InterPro" id="IPR011990">
    <property type="entry name" value="TPR-like_helical_dom_sf"/>
</dbReference>
<accession>A0A1M7YRN3</accession>
<dbReference type="PROSITE" id="PS50005">
    <property type="entry name" value="TPR"/>
    <property type="match status" value="3"/>
</dbReference>
<sequence length="299" mass="34948">MKWLLALLTGLSLLITSGCSSINSKQVQWYYPPMARPLQPTIQQEVKIVRLSQLLQREKLSDEVRAKLFYERGNAYDMVGLRNLARIDFEQSLQMNPAQPDVFNILGVYYTEIGQYDSAYDAFDSTLEMEPDNIYALRNQAVALYYGQRPHLALELVDQIDKVQAVDPFNALWRYFIESELAPTDAQKTLSETYKHRDEKQWGWLLVAMVLEKTPDKEVFKQILAGTKDNTVLARRLTEAYFYLGKRYQLQGKYADAVSLYKLAISFNVYEYVEHRYAFLELEKIYRILKEEKEKNKSI</sequence>
<dbReference type="Proteomes" id="UP000184600">
    <property type="component" value="Unassembled WGS sequence"/>
</dbReference>
<dbReference type="SMART" id="SM00028">
    <property type="entry name" value="TPR"/>
    <property type="match status" value="3"/>
</dbReference>
<keyword evidence="3" id="KW-0449">Lipoprotein</keyword>
<feature type="repeat" description="TPR" evidence="1">
    <location>
        <begin position="238"/>
        <end position="271"/>
    </location>
</feature>